<evidence type="ECO:0000313" key="2">
    <source>
        <dbReference type="EMBL" id="AKU18984.1"/>
    </source>
</evidence>
<dbReference type="PROSITE" id="PS51819">
    <property type="entry name" value="VOC"/>
    <property type="match status" value="1"/>
</dbReference>
<gene>
    <name evidence="2" type="ORF">VV02_15780</name>
</gene>
<evidence type="ECO:0000259" key="1">
    <source>
        <dbReference type="PROSITE" id="PS51819"/>
    </source>
</evidence>
<dbReference type="Pfam" id="PF00903">
    <property type="entry name" value="Glyoxalase"/>
    <property type="match status" value="1"/>
</dbReference>
<protein>
    <submittedName>
        <fullName evidence="2">Glyoxalase</fullName>
    </submittedName>
</protein>
<sequence>MEQRVNFITLAVADLVAARRFYIEGLGWSAVAEEHDVLFLPIAQGVVLALWDRKSFVAEVGEPSSGLAPITLAHNVSGPDEVDTVLADARAAGATVHAGERREWGGYTGYFVDPDGFRWEIAHNPSPLGDGLVEASRRWLRESQG</sequence>
<dbReference type="RefSeq" id="WP_052597087.1">
    <property type="nucleotide sequence ID" value="NZ_CP011112.1"/>
</dbReference>
<dbReference type="SUPFAM" id="SSF54593">
    <property type="entry name" value="Glyoxalase/Bleomycin resistance protein/Dihydroxybiphenyl dioxygenase"/>
    <property type="match status" value="1"/>
</dbReference>
<dbReference type="AlphaFoldDB" id="A0A0K1JQI6"/>
<accession>A0A0K1JQI6</accession>
<dbReference type="PANTHER" id="PTHR36503">
    <property type="entry name" value="BLR2520 PROTEIN"/>
    <property type="match status" value="1"/>
</dbReference>
<dbReference type="InterPro" id="IPR029068">
    <property type="entry name" value="Glyas_Bleomycin-R_OHBP_Dase"/>
</dbReference>
<reference evidence="2 3" key="1">
    <citation type="submission" date="2015-03" db="EMBL/GenBank/DDBJ databases">
        <title>Luteipulveratus halotolerans sp. nov., a novel actinobacterium (Dermacoccaceae) from Sarawak, Malaysia.</title>
        <authorList>
            <person name="Juboi H."/>
            <person name="Basik A."/>
            <person name="Shamsul S.S."/>
            <person name="Arnold P."/>
            <person name="Schmitt E.K."/>
            <person name="Sanglier J.-J."/>
            <person name="Yeo T."/>
        </authorList>
    </citation>
    <scope>NUCLEOTIDE SEQUENCE [LARGE SCALE GENOMIC DNA]</scope>
    <source>
        <strain evidence="2 3">MN07-A0370</strain>
    </source>
</reference>
<dbReference type="KEGG" id="lmoi:VV02_15780"/>
<dbReference type="InterPro" id="IPR004360">
    <property type="entry name" value="Glyas_Fos-R_dOase_dom"/>
</dbReference>
<name>A0A0K1JQI6_9MICO</name>
<dbReference type="Gene3D" id="3.10.180.10">
    <property type="entry name" value="2,3-Dihydroxybiphenyl 1,2-Dioxygenase, domain 1"/>
    <property type="match status" value="1"/>
</dbReference>
<feature type="domain" description="VOC" evidence="1">
    <location>
        <begin position="4"/>
        <end position="124"/>
    </location>
</feature>
<evidence type="ECO:0000313" key="3">
    <source>
        <dbReference type="Proteomes" id="UP000066480"/>
    </source>
</evidence>
<dbReference type="STRING" id="571913.VV02_15780"/>
<dbReference type="EMBL" id="CP011112">
    <property type="protein sequence ID" value="AKU18984.1"/>
    <property type="molecule type" value="Genomic_DNA"/>
</dbReference>
<dbReference type="Proteomes" id="UP000066480">
    <property type="component" value="Chromosome"/>
</dbReference>
<dbReference type="InterPro" id="IPR037523">
    <property type="entry name" value="VOC_core"/>
</dbReference>
<dbReference type="PANTHER" id="PTHR36503:SF1">
    <property type="entry name" value="BLR2520 PROTEIN"/>
    <property type="match status" value="1"/>
</dbReference>
<organism evidence="2 3">
    <name type="scientific">Luteipulveratus mongoliensis</name>
    <dbReference type="NCBI Taxonomy" id="571913"/>
    <lineage>
        <taxon>Bacteria</taxon>
        <taxon>Bacillati</taxon>
        <taxon>Actinomycetota</taxon>
        <taxon>Actinomycetes</taxon>
        <taxon>Micrococcales</taxon>
        <taxon>Dermacoccaceae</taxon>
        <taxon>Luteipulveratus</taxon>
    </lineage>
</organism>
<dbReference type="OrthoDB" id="9798430at2"/>
<proteinExistence type="predicted"/>
<keyword evidence="3" id="KW-1185">Reference proteome</keyword>